<gene>
    <name evidence="1" type="ORF">RBWH47_05970</name>
</gene>
<comment type="caution">
    <text evidence="1">The sequence shown here is derived from an EMBL/GenBank/DDBJ whole genome shotgun (WGS) entry which is preliminary data.</text>
</comment>
<protein>
    <submittedName>
        <fullName evidence="1">Uncharacterized protein</fullName>
    </submittedName>
</protein>
<organism evidence="1 2">
    <name type="scientific">Rhodopirellula baltica WH47</name>
    <dbReference type="NCBI Taxonomy" id="991778"/>
    <lineage>
        <taxon>Bacteria</taxon>
        <taxon>Pseudomonadati</taxon>
        <taxon>Planctomycetota</taxon>
        <taxon>Planctomycetia</taxon>
        <taxon>Pirellulales</taxon>
        <taxon>Pirellulaceae</taxon>
        <taxon>Rhodopirellula</taxon>
    </lineage>
</organism>
<evidence type="ECO:0000313" key="1">
    <source>
        <dbReference type="EMBL" id="EGF23954.1"/>
    </source>
</evidence>
<evidence type="ECO:0000313" key="2">
    <source>
        <dbReference type="Proteomes" id="UP000006222"/>
    </source>
</evidence>
<dbReference type="PATRIC" id="fig|991778.3.peg.6468"/>
<dbReference type="EMBL" id="AFAR01000327">
    <property type="protein sequence ID" value="EGF23954.1"/>
    <property type="molecule type" value="Genomic_DNA"/>
</dbReference>
<name>F2B2A2_RHOBT</name>
<sequence>MLYVPESVDFFRSLRPRADGKNELATSPRISGRSLQFGIDESRFC</sequence>
<dbReference type="Proteomes" id="UP000006222">
    <property type="component" value="Unassembled WGS sequence"/>
</dbReference>
<reference evidence="1 2" key="1">
    <citation type="journal article" date="2013" name="Mar. Genomics">
        <title>Expression of sulfatases in Rhodopirellula baltica and the diversity of sulfatases in the genus Rhodopirellula.</title>
        <authorList>
            <person name="Wegner C.E."/>
            <person name="Richter-Heitmann T."/>
            <person name="Klindworth A."/>
            <person name="Klockow C."/>
            <person name="Richter M."/>
            <person name="Achstetter T."/>
            <person name="Glockner F.O."/>
            <person name="Harder J."/>
        </authorList>
    </citation>
    <scope>NUCLEOTIDE SEQUENCE [LARGE SCALE GENOMIC DNA]</scope>
    <source>
        <strain evidence="1 2">WH47</strain>
    </source>
</reference>
<accession>F2B2A2</accession>
<proteinExistence type="predicted"/>
<dbReference type="AlphaFoldDB" id="F2B2A2"/>